<accession>A0A3M7MAK1</accession>
<dbReference type="GO" id="GO:0005758">
    <property type="term" value="C:mitochondrial intermembrane space"/>
    <property type="evidence" value="ECO:0007669"/>
    <property type="project" value="TreeGrafter"/>
</dbReference>
<protein>
    <submittedName>
        <fullName evidence="6">Helper of Tim 13</fullName>
    </submittedName>
</protein>
<feature type="domain" description="CHY-type" evidence="5">
    <location>
        <begin position="17"/>
        <end position="98"/>
    </location>
</feature>
<evidence type="ECO:0000256" key="4">
    <source>
        <dbReference type="PROSITE-ProRule" id="PRU00601"/>
    </source>
</evidence>
<name>A0A3M7MAK1_9PLEO</name>
<dbReference type="EMBL" id="KE747826">
    <property type="protein sequence ID" value="RMZ71399.1"/>
    <property type="molecule type" value="Genomic_DNA"/>
</dbReference>
<sequence>MSETVKPPNTPVVHGLLVTPLTQCTHWHSPLDIIAIKHFCCHKYYACITCHNACETHSPSVWPRTLRDEMAVLCGQCKHVLSIDEYMKSGSKCTECGSGFNPGCKNHWNLYFEVDENENVQAVCSRLTWS</sequence>
<dbReference type="GO" id="GO:0008270">
    <property type="term" value="F:zinc ion binding"/>
    <property type="evidence" value="ECO:0007669"/>
    <property type="project" value="UniProtKB-KW"/>
</dbReference>
<evidence type="ECO:0000313" key="6">
    <source>
        <dbReference type="EMBL" id="RMZ71399.1"/>
    </source>
</evidence>
<keyword evidence="1" id="KW-0479">Metal-binding</keyword>
<dbReference type="PANTHER" id="PTHR28082">
    <property type="entry name" value="ZINC FINGER PROTEIN"/>
    <property type="match status" value="1"/>
</dbReference>
<reference evidence="6 7" key="1">
    <citation type="journal article" date="2014" name="PLoS ONE">
        <title>De novo Genome Assembly of the Fungal Plant Pathogen Pyrenophora semeniperda.</title>
        <authorList>
            <person name="Soliai M.M."/>
            <person name="Meyer S.E."/>
            <person name="Udall J.A."/>
            <person name="Elzinga D.E."/>
            <person name="Hermansen R.A."/>
            <person name="Bodily P.M."/>
            <person name="Hart A.A."/>
            <person name="Coleman C.E."/>
        </authorList>
    </citation>
    <scope>NUCLEOTIDE SEQUENCE [LARGE SCALE GENOMIC DNA]</scope>
    <source>
        <strain evidence="6 7">CCB06</strain>
        <tissue evidence="6">Mycelium</tissue>
    </source>
</reference>
<dbReference type="InterPro" id="IPR008913">
    <property type="entry name" value="Znf_CHY"/>
</dbReference>
<dbReference type="SUPFAM" id="SSF161219">
    <property type="entry name" value="CHY zinc finger-like"/>
    <property type="match status" value="1"/>
</dbReference>
<proteinExistence type="predicted"/>
<dbReference type="Pfam" id="PF05495">
    <property type="entry name" value="zf-CHY"/>
    <property type="match status" value="1"/>
</dbReference>
<dbReference type="PROSITE" id="PS51266">
    <property type="entry name" value="ZF_CHY"/>
    <property type="match status" value="1"/>
</dbReference>
<keyword evidence="7" id="KW-1185">Reference proteome</keyword>
<dbReference type="Proteomes" id="UP000265663">
    <property type="component" value="Unassembled WGS sequence"/>
</dbReference>
<keyword evidence="3" id="KW-0862">Zinc</keyword>
<keyword evidence="2 4" id="KW-0863">Zinc-finger</keyword>
<evidence type="ECO:0000256" key="1">
    <source>
        <dbReference type="ARBA" id="ARBA00022723"/>
    </source>
</evidence>
<evidence type="ECO:0000256" key="3">
    <source>
        <dbReference type="ARBA" id="ARBA00022833"/>
    </source>
</evidence>
<dbReference type="OrthoDB" id="411372at2759"/>
<dbReference type="InterPro" id="IPR037274">
    <property type="entry name" value="Znf_CHY_sf"/>
</dbReference>
<organism evidence="6 7">
    <name type="scientific">Pyrenophora seminiperda CCB06</name>
    <dbReference type="NCBI Taxonomy" id="1302712"/>
    <lineage>
        <taxon>Eukaryota</taxon>
        <taxon>Fungi</taxon>
        <taxon>Dikarya</taxon>
        <taxon>Ascomycota</taxon>
        <taxon>Pezizomycotina</taxon>
        <taxon>Dothideomycetes</taxon>
        <taxon>Pleosporomycetidae</taxon>
        <taxon>Pleosporales</taxon>
        <taxon>Pleosporineae</taxon>
        <taxon>Pleosporaceae</taxon>
        <taxon>Pyrenophora</taxon>
    </lineage>
</organism>
<dbReference type="GO" id="GO:0045041">
    <property type="term" value="P:protein import into mitochondrial intermembrane space"/>
    <property type="evidence" value="ECO:0007669"/>
    <property type="project" value="TreeGrafter"/>
</dbReference>
<evidence type="ECO:0000256" key="2">
    <source>
        <dbReference type="ARBA" id="ARBA00022771"/>
    </source>
</evidence>
<dbReference type="PANTHER" id="PTHR28082:SF1">
    <property type="entry name" value="HELPER OF TIM PROTEIN 13"/>
    <property type="match status" value="1"/>
</dbReference>
<evidence type="ECO:0000259" key="5">
    <source>
        <dbReference type="PROSITE" id="PS51266"/>
    </source>
</evidence>
<evidence type="ECO:0000313" key="7">
    <source>
        <dbReference type="Proteomes" id="UP000265663"/>
    </source>
</evidence>
<dbReference type="AlphaFoldDB" id="A0A3M7MAK1"/>
<dbReference type="InterPro" id="IPR052604">
    <property type="entry name" value="Mito_Tim_assembly_helper"/>
</dbReference>
<gene>
    <name evidence="6" type="ORF">GMOD_00005953</name>
</gene>